<dbReference type="Gene3D" id="1.25.10.10">
    <property type="entry name" value="Leucine-rich Repeat Variant"/>
    <property type="match status" value="3"/>
</dbReference>
<dbReference type="InterPro" id="IPR016024">
    <property type="entry name" value="ARM-type_fold"/>
</dbReference>
<dbReference type="HOGENOM" id="CLU_475579_0_0_0"/>
<reference key="1">
    <citation type="journal article" date="2011" name="Mol. Biol. Evol.">
        <title>Unity in variety -- the pan-genome of the Chlamydiae.</title>
        <authorList>
            <person name="Collingro A."/>
            <person name="Tischler P."/>
            <person name="Weinmaier T."/>
            <person name="Penz T."/>
            <person name="Heinz E."/>
            <person name="Brunham R.C."/>
            <person name="Read T.D."/>
            <person name="Bavoil P.M."/>
            <person name="Sachse K."/>
            <person name="Kahane S."/>
            <person name="Friedman M.G."/>
            <person name="Rattei T."/>
            <person name="Myers G.S.A."/>
            <person name="Horn M."/>
        </authorList>
    </citation>
    <scope>NUCLEOTIDE SEQUENCE</scope>
    <source>
        <strain>Z</strain>
    </source>
</reference>
<sequence length="573" mass="64774">MIYFFVACICFTTTLFSSLIDLKEEDLVKRVYSHLVIRDYRSALEECEEGMQLFPESSALREAYIRTLAENGKDDEAILRWKKWKKETLNHDILEALAWGVLHRSENSRQIVVNIASLMGAFYTHDVRAVQMLRNQMHSSNAYIRAIAVQFAPQYRDEVLIQEVKRLFDEEKVWYVRLEVIKALGAFGTPDVREPLKQIVANSRTSAEEKALAAASLVNLYDSIDPIELSKLIKSKRGGLRLFACHLIAHLDLTEEIPSLITLLEDPMPDVRIAALNTLYLLGLRSLSEASLTKIEKLMDNSHPELSITAAWIALRFSEEKALETLCKWVYSSIGESRRYAAFALGHSGKAGREIAKEAIKISPDPFVRVNAALGLIRQESDLGLACSTLYQFLITHKENIMWEESTLFQVLAPSRHHHIPQVPQYPALMDQLSRLEILNFLAILQHPKAEEALKSLLTNELFGVTYAASNTLLEEGGEEALNILRHLLQEKDEKIRVQAAMVLALSGSEPEAIDALQEAYFVMDREMKINILGAIGHIGDRKSIPFLLDLLDESHQILKVVTASALIQCLYH</sequence>
<dbReference type="OrthoDB" id="19116at2"/>
<dbReference type="GO" id="GO:0016491">
    <property type="term" value="F:oxidoreductase activity"/>
    <property type="evidence" value="ECO:0007669"/>
    <property type="project" value="TreeGrafter"/>
</dbReference>
<dbReference type="STRING" id="331113.SNE_A15260"/>
<gene>
    <name evidence="2" type="ordered locus">SNE_A15260</name>
</gene>
<dbReference type="SUPFAM" id="SSF48371">
    <property type="entry name" value="ARM repeat"/>
    <property type="match status" value="2"/>
</dbReference>
<dbReference type="PANTHER" id="PTHR12697:SF5">
    <property type="entry name" value="DEOXYHYPUSINE HYDROXYLASE"/>
    <property type="match status" value="1"/>
</dbReference>
<reference evidence="2 3" key="2">
    <citation type="journal article" date="2011" name="Mol. Biol. Evol.">
        <title>Unity in variety--the pan-genome of the Chlamydiae.</title>
        <authorList>
            <person name="Collingro A."/>
            <person name="Tischler P."/>
            <person name="Weinmaier T."/>
            <person name="Penz T."/>
            <person name="Heinz E."/>
            <person name="Brunham R.C."/>
            <person name="Read T.D."/>
            <person name="Bavoil P.M."/>
            <person name="Sachse K."/>
            <person name="Kahane S."/>
            <person name="Friedman M.G."/>
            <person name="Rattei T."/>
            <person name="Myers G.S."/>
            <person name="Horn M."/>
        </authorList>
    </citation>
    <scope>NUCLEOTIDE SEQUENCE [LARGE SCALE GENOMIC DNA]</scope>
    <source>
        <strain evidence="3">ATCC VR-1471 / Z</strain>
    </source>
</reference>
<dbReference type="RefSeq" id="WP_013943869.1">
    <property type="nucleotide sequence ID" value="NC_015713.1"/>
</dbReference>
<dbReference type="AlphaFoldDB" id="F8L988"/>
<dbReference type="eggNOG" id="COG1413">
    <property type="taxonomic scope" value="Bacteria"/>
</dbReference>
<dbReference type="KEGG" id="sng:SNE_A15260"/>
<dbReference type="SMART" id="SM00567">
    <property type="entry name" value="EZ_HEAT"/>
    <property type="match status" value="7"/>
</dbReference>
<dbReference type="Proteomes" id="UP000000496">
    <property type="component" value="Chromosome gsn.131"/>
</dbReference>
<organism evidence="2 3">
    <name type="scientific">Simkania negevensis (strain ATCC VR-1471 / DSM 27360 / Z)</name>
    <dbReference type="NCBI Taxonomy" id="331113"/>
    <lineage>
        <taxon>Bacteria</taxon>
        <taxon>Pseudomonadati</taxon>
        <taxon>Chlamydiota</taxon>
        <taxon>Chlamydiia</taxon>
        <taxon>Parachlamydiales</taxon>
        <taxon>Simkaniaceae</taxon>
        <taxon>Simkania</taxon>
    </lineage>
</organism>
<dbReference type="InterPro" id="IPR000357">
    <property type="entry name" value="HEAT"/>
</dbReference>
<dbReference type="InterPro" id="IPR011989">
    <property type="entry name" value="ARM-like"/>
</dbReference>
<proteinExistence type="predicted"/>
<dbReference type="InterPro" id="IPR004155">
    <property type="entry name" value="PBS_lyase_HEAT"/>
</dbReference>
<keyword evidence="1" id="KW-0677">Repeat</keyword>
<dbReference type="Pfam" id="PF02985">
    <property type="entry name" value="HEAT"/>
    <property type="match status" value="1"/>
</dbReference>
<evidence type="ECO:0000313" key="2">
    <source>
        <dbReference type="EMBL" id="CCB89403.1"/>
    </source>
</evidence>
<keyword evidence="3" id="KW-1185">Reference proteome</keyword>
<name>F8L988_SIMNZ</name>
<protein>
    <submittedName>
        <fullName evidence="2">Uncharacterized protein</fullName>
    </submittedName>
</protein>
<dbReference type="PANTHER" id="PTHR12697">
    <property type="entry name" value="PBS LYASE HEAT-LIKE PROTEIN"/>
    <property type="match status" value="1"/>
</dbReference>
<evidence type="ECO:0000256" key="1">
    <source>
        <dbReference type="ARBA" id="ARBA00022737"/>
    </source>
</evidence>
<dbReference type="EMBL" id="FR872582">
    <property type="protein sequence ID" value="CCB89403.1"/>
    <property type="molecule type" value="Genomic_DNA"/>
</dbReference>
<dbReference type="Pfam" id="PF13646">
    <property type="entry name" value="HEAT_2"/>
    <property type="match status" value="2"/>
</dbReference>
<evidence type="ECO:0000313" key="3">
    <source>
        <dbReference type="Proteomes" id="UP000000496"/>
    </source>
</evidence>
<accession>F8L988</accession>